<dbReference type="AlphaFoldDB" id="A0A951U444"/>
<accession>A0A951U444</accession>
<gene>
    <name evidence="1" type="ORF">KME07_01665</name>
</gene>
<reference evidence="1" key="1">
    <citation type="submission" date="2021-05" db="EMBL/GenBank/DDBJ databases">
        <authorList>
            <person name="Pietrasiak N."/>
            <person name="Ward R."/>
            <person name="Stajich J.E."/>
            <person name="Kurbessoian T."/>
        </authorList>
    </citation>
    <scope>NUCLEOTIDE SEQUENCE</scope>
    <source>
        <strain evidence="1">GSE-TBD4-15B</strain>
    </source>
</reference>
<proteinExistence type="predicted"/>
<organism evidence="1 2">
    <name type="scientific">Pegethrix bostrychoides GSE-TBD4-15B</name>
    <dbReference type="NCBI Taxonomy" id="2839662"/>
    <lineage>
        <taxon>Bacteria</taxon>
        <taxon>Bacillati</taxon>
        <taxon>Cyanobacteriota</taxon>
        <taxon>Cyanophyceae</taxon>
        <taxon>Oculatellales</taxon>
        <taxon>Oculatellaceae</taxon>
        <taxon>Pegethrix</taxon>
    </lineage>
</organism>
<dbReference type="Proteomes" id="UP000707356">
    <property type="component" value="Unassembled WGS sequence"/>
</dbReference>
<evidence type="ECO:0008006" key="3">
    <source>
        <dbReference type="Google" id="ProtNLM"/>
    </source>
</evidence>
<evidence type="ECO:0000313" key="1">
    <source>
        <dbReference type="EMBL" id="MBW4464132.1"/>
    </source>
</evidence>
<dbReference type="EMBL" id="JAHHHV010000006">
    <property type="protein sequence ID" value="MBW4464132.1"/>
    <property type="molecule type" value="Genomic_DNA"/>
</dbReference>
<sequence length="380" mass="43687">MPTALVEALLREYQAELPAPSASVQAVVTRIAVEVERVCSKSDRIQTSGDIEGTKTYLAGLRMQRCLNYYRLGSRQGRVELHSHLSTVVYRHIAPPQAQLGFAGRYTAIEDFLQGFYIEALKAFRRENQLPETYQPRTRLELAEYMAFTELYAKRRIALPGARKQQLVVLRAQTHANRQPPEAAIDLDMAMESAKGEEAEMHSRSPMVQQVREQMVSDSIDPTDSVIRDRVIIELIEYLEEQGQENCVKYLVLKLKDCSAPEIDEILELSPRERDYLQQRFKYHVEKFAKSHRWQLVHQWLGADIDQNLGLSQLQWQLFISRLSAEESQLLELKGKQLEDSEIAKLLKCTLKQVQKRWVHLLDLAWQVRNNGSAPDVADA</sequence>
<evidence type="ECO:0000313" key="2">
    <source>
        <dbReference type="Proteomes" id="UP000707356"/>
    </source>
</evidence>
<protein>
    <recommendedName>
        <fullName evidence="3">ATPase involved in DNA repair</fullName>
    </recommendedName>
</protein>
<name>A0A951U444_9CYAN</name>
<reference evidence="1" key="2">
    <citation type="journal article" date="2022" name="Microbiol. Resour. Announc.">
        <title>Metagenome Sequencing to Explore Phylogenomics of Terrestrial Cyanobacteria.</title>
        <authorList>
            <person name="Ward R.D."/>
            <person name="Stajich J.E."/>
            <person name="Johansen J.R."/>
            <person name="Huntemann M."/>
            <person name="Clum A."/>
            <person name="Foster B."/>
            <person name="Foster B."/>
            <person name="Roux S."/>
            <person name="Palaniappan K."/>
            <person name="Varghese N."/>
            <person name="Mukherjee S."/>
            <person name="Reddy T.B.K."/>
            <person name="Daum C."/>
            <person name="Copeland A."/>
            <person name="Chen I.A."/>
            <person name="Ivanova N.N."/>
            <person name="Kyrpides N.C."/>
            <person name="Shapiro N."/>
            <person name="Eloe-Fadrosh E.A."/>
            <person name="Pietrasiak N."/>
        </authorList>
    </citation>
    <scope>NUCLEOTIDE SEQUENCE</scope>
    <source>
        <strain evidence="1">GSE-TBD4-15B</strain>
    </source>
</reference>
<comment type="caution">
    <text evidence="1">The sequence shown here is derived from an EMBL/GenBank/DDBJ whole genome shotgun (WGS) entry which is preliminary data.</text>
</comment>